<sequence>MFDLFIDFSVTLTGFSTFRLQGTGMAAPYFETVQKIIGPATLDELLLQYQAIVATANGDAATLDNLLRNTIFNDPKFGPVTRNIIKLWFVGTWYQLPKDWWGAYGTGEQGDSFVVSPAAYTEGLLWPTVGVTPAGAKAPGYDSWVNAPVFS</sequence>
<reference evidence="1 3" key="1">
    <citation type="submission" date="2017-06" db="EMBL/GenBank/DDBJ databases">
        <title>Genome Sequencing of the methanotroph Methylovulum psychrotolerants str. HV10-M2 isolated from a high-altitude environment.</title>
        <authorList>
            <person name="Mateos-Rivera A."/>
        </authorList>
    </citation>
    <scope>NUCLEOTIDE SEQUENCE [LARGE SCALE GENOMIC DNA]</scope>
    <source>
        <strain evidence="1 3">HV10_M2</strain>
    </source>
</reference>
<proteinExistence type="predicted"/>
<accession>A0A1Z4BXP5</accession>
<dbReference type="AlphaFoldDB" id="A0A1Z4BXP5"/>
<evidence type="ECO:0000313" key="1">
    <source>
        <dbReference type="EMBL" id="ASF46031.1"/>
    </source>
</evidence>
<dbReference type="KEGG" id="mpsy:CEK71_08025"/>
<evidence type="ECO:0000313" key="4">
    <source>
        <dbReference type="Proteomes" id="UP000237423"/>
    </source>
</evidence>
<dbReference type="Proteomes" id="UP000237423">
    <property type="component" value="Unassembled WGS sequence"/>
</dbReference>
<dbReference type="EMBL" id="CP022129">
    <property type="protein sequence ID" value="ASF46031.1"/>
    <property type="molecule type" value="Genomic_DNA"/>
</dbReference>
<dbReference type="RefSeq" id="WP_088618905.1">
    <property type="nucleotide sequence ID" value="NZ_CP022129.1"/>
</dbReference>
<dbReference type="Proteomes" id="UP000197019">
    <property type="component" value="Chromosome"/>
</dbReference>
<reference evidence="2 4" key="2">
    <citation type="submission" date="2017-11" db="EMBL/GenBank/DDBJ databases">
        <title>Draft Genome Sequence of Methylobacter psychrotolerans Sph1T, an Obligate Methanotroph from Low-Temperature Environments.</title>
        <authorList>
            <person name="Oshkin I.Y."/>
            <person name="Miroshnikov K."/>
            <person name="Belova S.E."/>
            <person name="Korzhenkov A."/>
            <person name="Toshchakov S.V."/>
            <person name="Dedysh S.N."/>
        </authorList>
    </citation>
    <scope>NUCLEOTIDE SEQUENCE [LARGE SCALE GENOMIC DNA]</scope>
    <source>
        <strain evidence="2 4">Sph1</strain>
    </source>
</reference>
<dbReference type="EMBL" id="PGFZ01000014">
    <property type="protein sequence ID" value="POZ50149.1"/>
    <property type="molecule type" value="Genomic_DNA"/>
</dbReference>
<keyword evidence="3" id="KW-1185">Reference proteome</keyword>
<organism evidence="1 3">
    <name type="scientific">Methylovulum psychrotolerans</name>
    <dbReference type="NCBI Taxonomy" id="1704499"/>
    <lineage>
        <taxon>Bacteria</taxon>
        <taxon>Pseudomonadati</taxon>
        <taxon>Pseudomonadota</taxon>
        <taxon>Gammaproteobacteria</taxon>
        <taxon>Methylococcales</taxon>
        <taxon>Methylococcaceae</taxon>
        <taxon>Methylovulum</taxon>
    </lineage>
</organism>
<name>A0A1Z4BXP5_9GAMM</name>
<protein>
    <recommendedName>
        <fullName evidence="5">Sorbitol dehydrogenase</fullName>
    </recommendedName>
</protein>
<evidence type="ECO:0000313" key="2">
    <source>
        <dbReference type="EMBL" id="POZ50149.1"/>
    </source>
</evidence>
<evidence type="ECO:0000313" key="3">
    <source>
        <dbReference type="Proteomes" id="UP000197019"/>
    </source>
</evidence>
<gene>
    <name evidence="2" type="ORF">AADEFJLK_04046</name>
    <name evidence="1" type="ORF">CEK71_08025</name>
</gene>
<dbReference type="OrthoDB" id="495830at2"/>
<evidence type="ECO:0008006" key="5">
    <source>
        <dbReference type="Google" id="ProtNLM"/>
    </source>
</evidence>